<proteinExistence type="predicted"/>
<dbReference type="RefSeq" id="WP_183614418.1">
    <property type="nucleotide sequence ID" value="NZ_JACICY010000008.1"/>
</dbReference>
<comment type="caution">
    <text evidence="5">The sequence shown here is derived from an EMBL/GenBank/DDBJ whole genome shotgun (WGS) entry which is preliminary data.</text>
</comment>
<feature type="domain" description="Phospholipid/glycerol acyltransferase" evidence="4">
    <location>
        <begin position="43"/>
        <end position="155"/>
    </location>
</feature>
<dbReference type="AlphaFoldDB" id="A0A7W6A0T1"/>
<comment type="pathway">
    <text evidence="1">Lipid metabolism.</text>
</comment>
<keyword evidence="3 5" id="KW-0012">Acyltransferase</keyword>
<dbReference type="SMART" id="SM00563">
    <property type="entry name" value="PlsC"/>
    <property type="match status" value="1"/>
</dbReference>
<name>A0A7W6A0T1_9SPHN</name>
<evidence type="ECO:0000313" key="6">
    <source>
        <dbReference type="Proteomes" id="UP000562395"/>
    </source>
</evidence>
<evidence type="ECO:0000256" key="3">
    <source>
        <dbReference type="ARBA" id="ARBA00023315"/>
    </source>
</evidence>
<organism evidence="5 6">
    <name type="scientific">Novosphingobium hassiacum</name>
    <dbReference type="NCBI Taxonomy" id="173676"/>
    <lineage>
        <taxon>Bacteria</taxon>
        <taxon>Pseudomonadati</taxon>
        <taxon>Pseudomonadota</taxon>
        <taxon>Alphaproteobacteria</taxon>
        <taxon>Sphingomonadales</taxon>
        <taxon>Sphingomonadaceae</taxon>
        <taxon>Novosphingobium</taxon>
    </lineage>
</organism>
<dbReference type="Pfam" id="PF01553">
    <property type="entry name" value="Acyltransferase"/>
    <property type="match status" value="1"/>
</dbReference>
<evidence type="ECO:0000313" key="5">
    <source>
        <dbReference type="EMBL" id="MBB3861922.1"/>
    </source>
</evidence>
<dbReference type="CDD" id="cd07988">
    <property type="entry name" value="LPLAT_ABO13168-like"/>
    <property type="match status" value="1"/>
</dbReference>
<sequence>MTGVIEDRRPSLLSRIVRKALVTFYRARGWKATGVPPADGRCVIIAAPHTSNWDFLYFIGLTEDLGLRPHFMAKDSLFRWPLGRFMRDMGGVRVVRSERANVVDTMVAEFARRDRFMLTIAPEGTRGKVGQWRTGFYHIALKAGVPLVVGMMDYGTKTGGLGPAIWPTGDYDADMAKIFEIYRTVTPRHPARGLTSAAEIAIV</sequence>
<keyword evidence="2 5" id="KW-0808">Transferase</keyword>
<reference evidence="5 6" key="1">
    <citation type="submission" date="2020-08" db="EMBL/GenBank/DDBJ databases">
        <title>Genomic Encyclopedia of Type Strains, Phase IV (KMG-IV): sequencing the most valuable type-strain genomes for metagenomic binning, comparative biology and taxonomic classification.</title>
        <authorList>
            <person name="Goeker M."/>
        </authorList>
    </citation>
    <scope>NUCLEOTIDE SEQUENCE [LARGE SCALE GENOMIC DNA]</scope>
    <source>
        <strain evidence="5 6">DSM 14552</strain>
    </source>
</reference>
<evidence type="ECO:0000256" key="1">
    <source>
        <dbReference type="ARBA" id="ARBA00005189"/>
    </source>
</evidence>
<protein>
    <submittedName>
        <fullName evidence="5">1-acyl-sn-glycerol-3-phosphate acyltransferase</fullName>
    </submittedName>
</protein>
<dbReference type="PANTHER" id="PTHR10434">
    <property type="entry name" value="1-ACYL-SN-GLYCEROL-3-PHOSPHATE ACYLTRANSFERASE"/>
    <property type="match status" value="1"/>
</dbReference>
<evidence type="ECO:0000259" key="4">
    <source>
        <dbReference type="SMART" id="SM00563"/>
    </source>
</evidence>
<gene>
    <name evidence="5" type="ORF">GGQ88_003212</name>
</gene>
<dbReference type="GO" id="GO:0006654">
    <property type="term" value="P:phosphatidic acid biosynthetic process"/>
    <property type="evidence" value="ECO:0007669"/>
    <property type="project" value="TreeGrafter"/>
</dbReference>
<evidence type="ECO:0000256" key="2">
    <source>
        <dbReference type="ARBA" id="ARBA00022679"/>
    </source>
</evidence>
<keyword evidence="6" id="KW-1185">Reference proteome</keyword>
<dbReference type="SUPFAM" id="SSF69593">
    <property type="entry name" value="Glycerol-3-phosphate (1)-acyltransferase"/>
    <property type="match status" value="1"/>
</dbReference>
<dbReference type="Proteomes" id="UP000562395">
    <property type="component" value="Unassembled WGS sequence"/>
</dbReference>
<dbReference type="PANTHER" id="PTHR10434:SF9">
    <property type="entry name" value="PHOSPHOLIPID_GLYCEROL ACYLTRANSFERASE DOMAIN-CONTAINING PROTEIN"/>
    <property type="match status" value="1"/>
</dbReference>
<accession>A0A7W6A0T1</accession>
<dbReference type="GO" id="GO:0003841">
    <property type="term" value="F:1-acylglycerol-3-phosphate O-acyltransferase activity"/>
    <property type="evidence" value="ECO:0007669"/>
    <property type="project" value="TreeGrafter"/>
</dbReference>
<dbReference type="InterPro" id="IPR002123">
    <property type="entry name" value="Plipid/glycerol_acylTrfase"/>
</dbReference>
<dbReference type="EMBL" id="JACICY010000008">
    <property type="protein sequence ID" value="MBB3861922.1"/>
    <property type="molecule type" value="Genomic_DNA"/>
</dbReference>